<accession>A0A397VHL5</accession>
<evidence type="ECO:0000313" key="3">
    <source>
        <dbReference type="Proteomes" id="UP000266673"/>
    </source>
</evidence>
<dbReference type="OrthoDB" id="10441583at2759"/>
<evidence type="ECO:0000313" key="2">
    <source>
        <dbReference type="EMBL" id="RIB21472.1"/>
    </source>
</evidence>
<name>A0A397VHL5_9GLOM</name>
<organism evidence="2 3">
    <name type="scientific">Gigaspora rosea</name>
    <dbReference type="NCBI Taxonomy" id="44941"/>
    <lineage>
        <taxon>Eukaryota</taxon>
        <taxon>Fungi</taxon>
        <taxon>Fungi incertae sedis</taxon>
        <taxon>Mucoromycota</taxon>
        <taxon>Glomeromycotina</taxon>
        <taxon>Glomeromycetes</taxon>
        <taxon>Diversisporales</taxon>
        <taxon>Gigasporaceae</taxon>
        <taxon>Gigaspora</taxon>
    </lineage>
</organism>
<feature type="transmembrane region" description="Helical" evidence="1">
    <location>
        <begin position="78"/>
        <end position="95"/>
    </location>
</feature>
<gene>
    <name evidence="2" type="ORF">C2G38_1097963</name>
</gene>
<dbReference type="AlphaFoldDB" id="A0A397VHL5"/>
<dbReference type="EMBL" id="QKWP01000359">
    <property type="protein sequence ID" value="RIB21472.1"/>
    <property type="molecule type" value="Genomic_DNA"/>
</dbReference>
<dbReference type="Proteomes" id="UP000266673">
    <property type="component" value="Unassembled WGS sequence"/>
</dbReference>
<keyword evidence="1" id="KW-0472">Membrane</keyword>
<proteinExistence type="predicted"/>
<protein>
    <submittedName>
        <fullName evidence="2">Uncharacterized protein</fullName>
    </submittedName>
</protein>
<feature type="transmembrane region" description="Helical" evidence="1">
    <location>
        <begin position="203"/>
        <end position="224"/>
    </location>
</feature>
<keyword evidence="1" id="KW-1133">Transmembrane helix</keyword>
<keyword evidence="3" id="KW-1185">Reference proteome</keyword>
<comment type="caution">
    <text evidence="2">The sequence shown here is derived from an EMBL/GenBank/DDBJ whole genome shotgun (WGS) entry which is preliminary data.</text>
</comment>
<evidence type="ECO:0000256" key="1">
    <source>
        <dbReference type="SAM" id="Phobius"/>
    </source>
</evidence>
<keyword evidence="1" id="KW-0812">Transmembrane</keyword>
<reference evidence="2 3" key="1">
    <citation type="submission" date="2018-06" db="EMBL/GenBank/DDBJ databases">
        <title>Comparative genomics reveals the genomic features of Rhizophagus irregularis, R. cerebriforme, R. diaphanum and Gigaspora rosea, and their symbiotic lifestyle signature.</title>
        <authorList>
            <person name="Morin E."/>
            <person name="San Clemente H."/>
            <person name="Chen E.C.H."/>
            <person name="De La Providencia I."/>
            <person name="Hainaut M."/>
            <person name="Kuo A."/>
            <person name="Kohler A."/>
            <person name="Murat C."/>
            <person name="Tang N."/>
            <person name="Roy S."/>
            <person name="Loubradou J."/>
            <person name="Henrissat B."/>
            <person name="Grigoriev I.V."/>
            <person name="Corradi N."/>
            <person name="Roux C."/>
            <person name="Martin F.M."/>
        </authorList>
    </citation>
    <scope>NUCLEOTIDE SEQUENCE [LARGE SCALE GENOMIC DNA]</scope>
    <source>
        <strain evidence="2 3">DAOM 194757</strain>
    </source>
</reference>
<sequence length="242" mass="28034">MLIIKLIIVRFFKTFVIIRFFKTFVTKRLTLLSFSFEEFQEFCKNCDKLNLSLDEDTRKMRSILFSKLKSFIVRNQGPIIYSSVAIGVSLVIWNLNKILKSTIKLCKILNEGNKEYKNIFTTNKSVFFAFLQKMKLNANKMIEILELDDSIFDENKFNEFKECLVKFLESTKKFADLFLTMITLCYKITAKLEEQKTSFSNKLIKSTIISGIVLFGGLAVSYGGQVFPKYNPSSSVVSTFIY</sequence>